<dbReference type="InterPro" id="IPR018552">
    <property type="entry name" value="CENP-X"/>
</dbReference>
<organism evidence="8 9">
    <name type="scientific">Corynespora cassiicola Philippines</name>
    <dbReference type="NCBI Taxonomy" id="1448308"/>
    <lineage>
        <taxon>Eukaryota</taxon>
        <taxon>Fungi</taxon>
        <taxon>Dikarya</taxon>
        <taxon>Ascomycota</taxon>
        <taxon>Pezizomycotina</taxon>
        <taxon>Dothideomycetes</taxon>
        <taxon>Pleosporomycetidae</taxon>
        <taxon>Pleosporales</taxon>
        <taxon>Corynesporascaceae</taxon>
        <taxon>Corynespora</taxon>
    </lineage>
</organism>
<keyword evidence="9" id="KW-1185">Reference proteome</keyword>
<dbReference type="GO" id="GO:0006281">
    <property type="term" value="P:DNA repair"/>
    <property type="evidence" value="ECO:0007669"/>
    <property type="project" value="UniProtKB-KW"/>
</dbReference>
<dbReference type="EMBL" id="KZ678128">
    <property type="protein sequence ID" value="PSN75036.1"/>
    <property type="molecule type" value="Genomic_DNA"/>
</dbReference>
<name>A0A2T2PBW9_CORCC</name>
<gene>
    <name evidence="8" type="ORF">BS50DRAFT_31221</name>
</gene>
<dbReference type="OrthoDB" id="2500381at2759"/>
<dbReference type="GO" id="GO:0046982">
    <property type="term" value="F:protein heterodimerization activity"/>
    <property type="evidence" value="ECO:0007669"/>
    <property type="project" value="InterPro"/>
</dbReference>
<dbReference type="AlphaFoldDB" id="A0A2T2PBW9"/>
<proteinExistence type="inferred from homology"/>
<keyword evidence="4" id="KW-0238">DNA-binding</keyword>
<dbReference type="InterPro" id="IPR009072">
    <property type="entry name" value="Histone-fold"/>
</dbReference>
<evidence type="ECO:0008006" key="10">
    <source>
        <dbReference type="Google" id="ProtNLM"/>
    </source>
</evidence>
<feature type="region of interest" description="Disordered" evidence="7">
    <location>
        <begin position="1"/>
        <end position="106"/>
    </location>
</feature>
<dbReference type="GO" id="GO:0071821">
    <property type="term" value="C:FANCM-MHF complex"/>
    <property type="evidence" value="ECO:0007669"/>
    <property type="project" value="TreeGrafter"/>
</dbReference>
<dbReference type="Pfam" id="PF09415">
    <property type="entry name" value="CENP-X"/>
    <property type="match status" value="1"/>
</dbReference>
<evidence type="ECO:0000256" key="5">
    <source>
        <dbReference type="ARBA" id="ARBA00023204"/>
    </source>
</evidence>
<dbReference type="PANTHER" id="PTHR28680:SF1">
    <property type="entry name" value="CENTROMERE PROTEIN X"/>
    <property type="match status" value="1"/>
</dbReference>
<keyword evidence="3" id="KW-0227">DNA damage</keyword>
<feature type="compositionally biased region" description="Low complexity" evidence="7">
    <location>
        <begin position="33"/>
        <end position="56"/>
    </location>
</feature>
<evidence type="ECO:0000313" key="9">
    <source>
        <dbReference type="Proteomes" id="UP000240883"/>
    </source>
</evidence>
<evidence type="ECO:0000256" key="6">
    <source>
        <dbReference type="ARBA" id="ARBA00023242"/>
    </source>
</evidence>
<evidence type="ECO:0000256" key="4">
    <source>
        <dbReference type="ARBA" id="ARBA00023125"/>
    </source>
</evidence>
<dbReference type="CDD" id="cd22921">
    <property type="entry name" value="HFD_CENP-X"/>
    <property type="match status" value="1"/>
</dbReference>
<dbReference type="Gene3D" id="1.10.20.10">
    <property type="entry name" value="Histone, subunit A"/>
    <property type="match status" value="1"/>
</dbReference>
<accession>A0A2T2PBW9</accession>
<protein>
    <recommendedName>
        <fullName evidence="10">Centromere protein X</fullName>
    </recommendedName>
</protein>
<evidence type="ECO:0000256" key="3">
    <source>
        <dbReference type="ARBA" id="ARBA00022763"/>
    </source>
</evidence>
<dbReference type="GO" id="GO:0051382">
    <property type="term" value="P:kinetochore assembly"/>
    <property type="evidence" value="ECO:0007669"/>
    <property type="project" value="InterPro"/>
</dbReference>
<dbReference type="GO" id="GO:0000712">
    <property type="term" value="P:resolution of meiotic recombination intermediates"/>
    <property type="evidence" value="ECO:0007669"/>
    <property type="project" value="TreeGrafter"/>
</dbReference>
<sequence>MPPSKPSAAGRRKGPSFNPPRPVKAADKPPPSKRASTATTSRAPATSKAPATAKSAFEMPTLISSSDGEDSDAAERSDADGDELMEDAPSHGRDNNRAPPQPTVQPISPELLSRLLYHNFEDENTQIQRGAMKLVGRYMEVFVQEAIARAQMERGDAAKEGAISDGFLQVEDLEKLTPQLVLDF</sequence>
<dbReference type="GO" id="GO:0031297">
    <property type="term" value="P:replication fork processing"/>
    <property type="evidence" value="ECO:0007669"/>
    <property type="project" value="TreeGrafter"/>
</dbReference>
<keyword evidence="5" id="KW-0234">DNA repair</keyword>
<evidence type="ECO:0000256" key="2">
    <source>
        <dbReference type="ARBA" id="ARBA00009359"/>
    </source>
</evidence>
<dbReference type="PANTHER" id="PTHR28680">
    <property type="entry name" value="CENTROMERE PROTEIN X"/>
    <property type="match status" value="1"/>
</dbReference>
<evidence type="ECO:0000256" key="1">
    <source>
        <dbReference type="ARBA" id="ARBA00004123"/>
    </source>
</evidence>
<evidence type="ECO:0000313" key="8">
    <source>
        <dbReference type="EMBL" id="PSN75036.1"/>
    </source>
</evidence>
<comment type="subcellular location">
    <subcellularLocation>
        <location evidence="1">Nucleus</location>
    </subcellularLocation>
</comment>
<keyword evidence="6" id="KW-0539">Nucleus</keyword>
<reference evidence="8 9" key="1">
    <citation type="journal article" date="2018" name="Front. Microbiol.">
        <title>Genome-Wide Analysis of Corynespora cassiicola Leaf Fall Disease Putative Effectors.</title>
        <authorList>
            <person name="Lopez D."/>
            <person name="Ribeiro S."/>
            <person name="Label P."/>
            <person name="Fumanal B."/>
            <person name="Venisse J.S."/>
            <person name="Kohler A."/>
            <person name="de Oliveira R.R."/>
            <person name="Labutti K."/>
            <person name="Lipzen A."/>
            <person name="Lail K."/>
            <person name="Bauer D."/>
            <person name="Ohm R.A."/>
            <person name="Barry K.W."/>
            <person name="Spatafora J."/>
            <person name="Grigoriev I.V."/>
            <person name="Martin F.M."/>
            <person name="Pujade-Renaud V."/>
        </authorList>
    </citation>
    <scope>NUCLEOTIDE SEQUENCE [LARGE SCALE GENOMIC DNA]</scope>
    <source>
        <strain evidence="8 9">Philippines</strain>
    </source>
</reference>
<comment type="similarity">
    <text evidence="2">Belongs to the CENP-X/MHF2 family.</text>
</comment>
<dbReference type="Proteomes" id="UP000240883">
    <property type="component" value="Unassembled WGS sequence"/>
</dbReference>
<evidence type="ECO:0000256" key="7">
    <source>
        <dbReference type="SAM" id="MobiDB-lite"/>
    </source>
</evidence>
<dbReference type="GO" id="GO:0003677">
    <property type="term" value="F:DNA binding"/>
    <property type="evidence" value="ECO:0007669"/>
    <property type="project" value="UniProtKB-KW"/>
</dbReference>